<proteinExistence type="predicted"/>
<keyword evidence="3" id="KW-1185">Reference proteome</keyword>
<dbReference type="AlphaFoldDB" id="A0A892ZK85"/>
<protein>
    <recommendedName>
        <fullName evidence="4">Glycine zipper 2TM domain-containing protein</fullName>
    </recommendedName>
</protein>
<evidence type="ECO:0008006" key="4">
    <source>
        <dbReference type="Google" id="ProtNLM"/>
    </source>
</evidence>
<dbReference type="RefSeq" id="WP_230339510.1">
    <property type="nucleotide sequence ID" value="NZ_CP069798.1"/>
</dbReference>
<evidence type="ECO:0000313" key="2">
    <source>
        <dbReference type="EMBL" id="QRQ82217.1"/>
    </source>
</evidence>
<evidence type="ECO:0000256" key="1">
    <source>
        <dbReference type="SAM" id="SignalP"/>
    </source>
</evidence>
<feature type="chain" id="PRO_5033981260" description="Glycine zipper 2TM domain-containing protein" evidence="1">
    <location>
        <begin position="25"/>
        <end position="152"/>
    </location>
</feature>
<name>A0A892ZK85_9NEIS</name>
<feature type="signal peptide" evidence="1">
    <location>
        <begin position="1"/>
        <end position="24"/>
    </location>
</feature>
<dbReference type="EMBL" id="CP069798">
    <property type="protein sequence ID" value="QRQ82217.1"/>
    <property type="molecule type" value="Genomic_DNA"/>
</dbReference>
<keyword evidence="1" id="KW-0732">Signal</keyword>
<dbReference type="KEGG" id="ptes:JQU52_02005"/>
<accession>A0A892ZK85</accession>
<dbReference type="Proteomes" id="UP000653156">
    <property type="component" value="Chromosome"/>
</dbReference>
<evidence type="ECO:0000313" key="3">
    <source>
        <dbReference type="Proteomes" id="UP000653156"/>
    </source>
</evidence>
<sequence>MRKFPGFTTAALLAAFLIGGCAVSNPDSPYYTNTSQQQKTARVYYGQVMSVSGVNSKNKEQDPWADAAGVVLEGLNKGGGQNTGQVIGAVLGGLAGQALGQPAQPKEVEILVLMEGSNEVVKVVQNNDVAFKTGQRVRVVVGGGINRVLPLQ</sequence>
<dbReference type="PROSITE" id="PS51257">
    <property type="entry name" value="PROKAR_LIPOPROTEIN"/>
    <property type="match status" value="1"/>
</dbReference>
<gene>
    <name evidence="2" type="ORF">JQU52_02005</name>
</gene>
<reference evidence="2" key="1">
    <citation type="submission" date="2021-02" db="EMBL/GenBank/DDBJ databases">
        <title>Neisseriaceae sp. 26B isolated from the cloaca of a Common Toad-headed Turtle (Mesoclemmys nasuta).</title>
        <authorList>
            <person name="Spergser J."/>
            <person name="Busse H.-J."/>
        </authorList>
    </citation>
    <scope>NUCLEOTIDE SEQUENCE</scope>
    <source>
        <strain evidence="2">26B</strain>
    </source>
</reference>
<organism evidence="2 3">
    <name type="scientific">Paralysiella testudinis</name>
    <dbReference type="NCBI Taxonomy" id="2809020"/>
    <lineage>
        <taxon>Bacteria</taxon>
        <taxon>Pseudomonadati</taxon>
        <taxon>Pseudomonadota</taxon>
        <taxon>Betaproteobacteria</taxon>
        <taxon>Neisseriales</taxon>
        <taxon>Neisseriaceae</taxon>
        <taxon>Paralysiella</taxon>
    </lineage>
</organism>